<evidence type="ECO:0000313" key="2">
    <source>
        <dbReference type="Proteomes" id="UP001732700"/>
    </source>
</evidence>
<accession>A0ACD5YJT2</accession>
<reference evidence="1" key="1">
    <citation type="submission" date="2021-05" db="EMBL/GenBank/DDBJ databases">
        <authorList>
            <person name="Scholz U."/>
            <person name="Mascher M."/>
            <person name="Fiebig A."/>
        </authorList>
    </citation>
    <scope>NUCLEOTIDE SEQUENCE [LARGE SCALE GENOMIC DNA]</scope>
</reference>
<protein>
    <submittedName>
        <fullName evidence="1">Uncharacterized protein</fullName>
    </submittedName>
</protein>
<sequence length="330" mass="36602">MVALRRLRLRRLAALHRLSRLLMAVVAAFRRLRLYRSIALHRHLWRPLCFDDRSLSARDSTLSSSAVSLSAHEIAQLRCLLDAWDSSPTGSAIDFSSIERPPSPHPGTSSWILDNGSSFYMTYDSSSLTYVRPVESHVRVLTADGTPLGVVSRGTLSTSSFHGPSVAHVPQLNMQLFFGSQIYNSRCSVTPDFDSCFVQDRHTGALLGASPRRHDGLWELEWLRLPSAVTAASFSTHVVAFTSSFQQWHHRLGHLCGSFLSSLVHRGVLGSISGNASLDCLGCRLGKKIQVPYPHSESMSERPRPCSVRCLGSDSLHVKRGTSLLCYLYR</sequence>
<name>A0ACD5YJT2_AVESA</name>
<keyword evidence="2" id="KW-1185">Reference proteome</keyword>
<evidence type="ECO:0000313" key="1">
    <source>
        <dbReference type="EnsemblPlants" id="AVESA.00010b.r2.6AG1022590.1.CDS.1"/>
    </source>
</evidence>
<dbReference type="Proteomes" id="UP001732700">
    <property type="component" value="Chromosome 6A"/>
</dbReference>
<organism evidence="1 2">
    <name type="scientific">Avena sativa</name>
    <name type="common">Oat</name>
    <dbReference type="NCBI Taxonomy" id="4498"/>
    <lineage>
        <taxon>Eukaryota</taxon>
        <taxon>Viridiplantae</taxon>
        <taxon>Streptophyta</taxon>
        <taxon>Embryophyta</taxon>
        <taxon>Tracheophyta</taxon>
        <taxon>Spermatophyta</taxon>
        <taxon>Magnoliopsida</taxon>
        <taxon>Liliopsida</taxon>
        <taxon>Poales</taxon>
        <taxon>Poaceae</taxon>
        <taxon>BOP clade</taxon>
        <taxon>Pooideae</taxon>
        <taxon>Poodae</taxon>
        <taxon>Poeae</taxon>
        <taxon>Poeae Chloroplast Group 1 (Aveneae type)</taxon>
        <taxon>Aveninae</taxon>
        <taxon>Avena</taxon>
    </lineage>
</organism>
<reference evidence="1" key="2">
    <citation type="submission" date="2025-09" db="UniProtKB">
        <authorList>
            <consortium name="EnsemblPlants"/>
        </authorList>
    </citation>
    <scope>IDENTIFICATION</scope>
</reference>
<dbReference type="EnsemblPlants" id="AVESA.00010b.r2.6AG1022590.1">
    <property type="protein sequence ID" value="AVESA.00010b.r2.6AG1022590.1.CDS.1"/>
    <property type="gene ID" value="AVESA.00010b.r2.6AG1022590"/>
</dbReference>
<proteinExistence type="predicted"/>